<dbReference type="AlphaFoldDB" id="A0A439CW12"/>
<protein>
    <recommendedName>
        <fullName evidence="7">C2H2-type domain-containing protein</fullName>
    </recommendedName>
</protein>
<feature type="region of interest" description="Disordered" evidence="6">
    <location>
        <begin position="233"/>
        <end position="268"/>
    </location>
</feature>
<comment type="caution">
    <text evidence="8">The sequence shown here is derived from an EMBL/GenBank/DDBJ whole genome shotgun (WGS) entry which is preliminary data.</text>
</comment>
<dbReference type="GO" id="GO:0005634">
    <property type="term" value="C:nucleus"/>
    <property type="evidence" value="ECO:0007669"/>
    <property type="project" value="TreeGrafter"/>
</dbReference>
<keyword evidence="3 5" id="KW-0863">Zinc-finger</keyword>
<keyword evidence="9" id="KW-1185">Reference proteome</keyword>
<keyword evidence="1" id="KW-0479">Metal-binding</keyword>
<proteinExistence type="predicted"/>
<keyword evidence="4" id="KW-0862">Zinc</keyword>
<name>A0A439CW12_9PEZI</name>
<evidence type="ECO:0000256" key="2">
    <source>
        <dbReference type="ARBA" id="ARBA00022737"/>
    </source>
</evidence>
<dbReference type="Gene3D" id="3.30.160.60">
    <property type="entry name" value="Classic Zinc Finger"/>
    <property type="match status" value="1"/>
</dbReference>
<evidence type="ECO:0000256" key="4">
    <source>
        <dbReference type="ARBA" id="ARBA00022833"/>
    </source>
</evidence>
<feature type="compositionally biased region" description="Polar residues" evidence="6">
    <location>
        <begin position="373"/>
        <end position="382"/>
    </location>
</feature>
<dbReference type="InterPro" id="IPR013087">
    <property type="entry name" value="Znf_C2H2_type"/>
</dbReference>
<evidence type="ECO:0000313" key="8">
    <source>
        <dbReference type="EMBL" id="RWA06372.1"/>
    </source>
</evidence>
<feature type="region of interest" description="Disordered" evidence="6">
    <location>
        <begin position="144"/>
        <end position="193"/>
    </location>
</feature>
<feature type="compositionally biased region" description="Low complexity" evidence="6">
    <location>
        <begin position="144"/>
        <end position="158"/>
    </location>
</feature>
<dbReference type="SUPFAM" id="SSF57667">
    <property type="entry name" value="beta-beta-alpha zinc fingers"/>
    <property type="match status" value="1"/>
</dbReference>
<evidence type="ECO:0000256" key="3">
    <source>
        <dbReference type="ARBA" id="ARBA00022771"/>
    </source>
</evidence>
<keyword evidence="2" id="KW-0677">Repeat</keyword>
<feature type="domain" description="C2H2-type" evidence="7">
    <location>
        <begin position="634"/>
        <end position="664"/>
    </location>
</feature>
<organism evidence="8 9">
    <name type="scientific">Xylaria grammica</name>
    <dbReference type="NCBI Taxonomy" id="363999"/>
    <lineage>
        <taxon>Eukaryota</taxon>
        <taxon>Fungi</taxon>
        <taxon>Dikarya</taxon>
        <taxon>Ascomycota</taxon>
        <taxon>Pezizomycotina</taxon>
        <taxon>Sordariomycetes</taxon>
        <taxon>Xylariomycetidae</taxon>
        <taxon>Xylariales</taxon>
        <taxon>Xylariaceae</taxon>
        <taxon>Xylaria</taxon>
    </lineage>
</organism>
<feature type="compositionally biased region" description="Polar residues" evidence="6">
    <location>
        <begin position="55"/>
        <end position="65"/>
    </location>
</feature>
<feature type="region of interest" description="Disordered" evidence="6">
    <location>
        <begin position="16"/>
        <end position="132"/>
    </location>
</feature>
<dbReference type="PANTHER" id="PTHR23057:SF0">
    <property type="entry name" value="JUXTAPOSED WITH ANOTHER ZINC FINGER PROTEIN 1"/>
    <property type="match status" value="1"/>
</dbReference>
<feature type="compositionally biased region" description="Polar residues" evidence="6">
    <location>
        <begin position="431"/>
        <end position="443"/>
    </location>
</feature>
<sequence>MSQGILGQWFAGHTAAAAGAGAGRAGTSGSGTSSSSSSSAAQPAAAPPPARRCTDYNQPSPFSSRRGTDETNKSKSKSKSKSSKSQSQSRSQARSQFQSQSLEAIQNNNPNHHTTHNNISHPSSTTTSSSSSSAVAAAVAAASTAAPTPASSHSLTSPSPSPQPTTPVDHLGLTDRIDSPCTSSKPIRIPGPPTVCNPHSISVDPTNDFEFDFLLSCDDDSFANGDDVDMTTGPTLDSAIGRSRQDSFVSAGPKPISMINPNRDHANRGRRESLAGSLMNGMSWGGLSVGSFIRDDLAMTGTSPFAGVAQSPSFHSNSYIPKMEAEYLRDFVCCDLKLDTMHDLLRHYETVHTGANGQGNRNGSGVRMPHRLSVSSRPSISMGSGRPDSQGFQNQPQMGFGQPNRIAGANGASGMGFGGMHGGRQSMGMDSNKQSQLGNMQSNDDMDAVGDMELDDAVGMMEMDDNNHRTIQQTRQMFGQQRPQLQLNSSGLPQALRTSQPPTPGASGFGYQNNPTVSSVNTPTLTTNQSGMGGASDSVIDSSALDFMDLNSAVGNLNTSALSEYFIQDPAKRLYSPNGTSANQQRALQQQMAQFGLDQSQFPNITDPTHLAALQRAIANPETFTMPPEEDKPFKCPVIGCEKAYKNQNGLKYHKQHGHQNQQLHENGDGTFSIVNPETSAPYPGETGMEKEKPHKCEYCHKRYKNLNGLKYHKQHSSACEIQAQAASIRANLSNNQMGFNMGNLTHGLPGIGEEMQM</sequence>
<dbReference type="InterPro" id="IPR051580">
    <property type="entry name" value="ZnF-Chromatin_assoc"/>
</dbReference>
<dbReference type="PANTHER" id="PTHR23057">
    <property type="entry name" value="JUXTAPOSED WITH ANOTHER ZINC FINGER PROTEIN 1"/>
    <property type="match status" value="1"/>
</dbReference>
<feature type="compositionally biased region" description="Low complexity" evidence="6">
    <location>
        <begin position="83"/>
        <end position="132"/>
    </location>
</feature>
<feature type="compositionally biased region" description="Gly residues" evidence="6">
    <location>
        <begin position="20"/>
        <end position="29"/>
    </location>
</feature>
<dbReference type="GO" id="GO:0008270">
    <property type="term" value="F:zinc ion binding"/>
    <property type="evidence" value="ECO:0007669"/>
    <property type="project" value="UniProtKB-KW"/>
</dbReference>
<feature type="region of interest" description="Disordered" evidence="6">
    <location>
        <begin position="353"/>
        <end position="447"/>
    </location>
</feature>
<evidence type="ECO:0000256" key="5">
    <source>
        <dbReference type="PROSITE-ProRule" id="PRU00042"/>
    </source>
</evidence>
<dbReference type="PROSITE" id="PS00028">
    <property type="entry name" value="ZINC_FINGER_C2H2_1"/>
    <property type="match status" value="1"/>
</dbReference>
<dbReference type="STRING" id="363999.A0A439CW12"/>
<dbReference type="SMART" id="SM00355">
    <property type="entry name" value="ZnF_C2H2"/>
    <property type="match status" value="3"/>
</dbReference>
<accession>A0A439CW12</accession>
<feature type="compositionally biased region" description="Gly residues" evidence="6">
    <location>
        <begin position="411"/>
        <end position="422"/>
    </location>
</feature>
<evidence type="ECO:0000256" key="6">
    <source>
        <dbReference type="SAM" id="MobiDB-lite"/>
    </source>
</evidence>
<dbReference type="EMBL" id="RYZI01000342">
    <property type="protein sequence ID" value="RWA06372.1"/>
    <property type="molecule type" value="Genomic_DNA"/>
</dbReference>
<gene>
    <name evidence="8" type="ORF">EKO27_g8730</name>
</gene>
<evidence type="ECO:0000313" key="9">
    <source>
        <dbReference type="Proteomes" id="UP000286045"/>
    </source>
</evidence>
<dbReference type="PROSITE" id="PS50157">
    <property type="entry name" value="ZINC_FINGER_C2H2_2"/>
    <property type="match status" value="1"/>
</dbReference>
<reference evidence="8 9" key="1">
    <citation type="submission" date="2018-12" db="EMBL/GenBank/DDBJ databases">
        <title>Draft genome sequence of Xylaria grammica IHI A82.</title>
        <authorList>
            <person name="Buettner E."/>
            <person name="Kellner H."/>
        </authorList>
    </citation>
    <scope>NUCLEOTIDE SEQUENCE [LARGE SCALE GENOMIC DNA]</scope>
    <source>
        <strain evidence="8 9">IHI A82</strain>
    </source>
</reference>
<evidence type="ECO:0000256" key="1">
    <source>
        <dbReference type="ARBA" id="ARBA00022723"/>
    </source>
</evidence>
<dbReference type="Proteomes" id="UP000286045">
    <property type="component" value="Unassembled WGS sequence"/>
</dbReference>
<feature type="compositionally biased region" description="Low complexity" evidence="6">
    <location>
        <begin position="30"/>
        <end position="44"/>
    </location>
</feature>
<evidence type="ECO:0000259" key="7">
    <source>
        <dbReference type="PROSITE" id="PS50157"/>
    </source>
</evidence>
<dbReference type="InterPro" id="IPR036236">
    <property type="entry name" value="Znf_C2H2_sf"/>
</dbReference>